<feature type="domain" description="Phage protein Gp138 N-terminal" evidence="1">
    <location>
        <begin position="27"/>
        <end position="119"/>
    </location>
</feature>
<dbReference type="RefSeq" id="WP_112122015.1">
    <property type="nucleotide sequence ID" value="NZ_CAXSZA010000003.1"/>
</dbReference>
<evidence type="ECO:0000259" key="1">
    <source>
        <dbReference type="Pfam" id="PF18352"/>
    </source>
</evidence>
<dbReference type="AlphaFoldDB" id="A0A329UM07"/>
<protein>
    <recommendedName>
        <fullName evidence="1">Phage protein Gp138 N-terminal domain-containing protein</fullName>
    </recommendedName>
</protein>
<dbReference type="Pfam" id="PF18352">
    <property type="entry name" value="Gp138_N"/>
    <property type="match status" value="1"/>
</dbReference>
<dbReference type="Proteomes" id="UP000250550">
    <property type="component" value="Unassembled WGS sequence"/>
</dbReference>
<sequence>MNGKREYDLRDQERREQAANVRVGALCRVEKFDPAAMRVDVQPLSKALDAGVYRTQPQILSVPVALVRGGGFVLRPCYKAGDVGVLLYIDHDIDRIAASGEESEPNTERNHSDEDAVFIGAFVPASNPLSGLPDNCLVMATEGGGIYVAVKQDKVEIKGDVEVQGKVKVRDDVIAKTISLVNHKHTDSRNGNTSAPLP</sequence>
<evidence type="ECO:0000313" key="3">
    <source>
        <dbReference type="Proteomes" id="UP000250550"/>
    </source>
</evidence>
<reference evidence="2 3" key="1">
    <citation type="submission" date="2018-02" db="EMBL/GenBank/DDBJ databases">
        <title>Complete genome sequencing of Faecalibacterium prausnitzii strains isolated from the human gut.</title>
        <authorList>
            <person name="Fitzgerald B.C."/>
            <person name="Shkoporov A.N."/>
            <person name="Ross P.R."/>
            <person name="Hill C."/>
        </authorList>
    </citation>
    <scope>NUCLEOTIDE SEQUENCE [LARGE SCALE GENOMIC DNA]</scope>
    <source>
        <strain evidence="2 3">APC924/119</strain>
    </source>
</reference>
<dbReference type="EMBL" id="PRLF01000024">
    <property type="protein sequence ID" value="RAW63799.1"/>
    <property type="molecule type" value="Genomic_DNA"/>
</dbReference>
<dbReference type="InterPro" id="IPR041599">
    <property type="entry name" value="Gp138_N"/>
</dbReference>
<comment type="caution">
    <text evidence="2">The sequence shown here is derived from an EMBL/GenBank/DDBJ whole genome shotgun (WGS) entry which is preliminary data.</text>
</comment>
<evidence type="ECO:0000313" key="2">
    <source>
        <dbReference type="EMBL" id="RAW63799.1"/>
    </source>
</evidence>
<gene>
    <name evidence="2" type="ORF">C4N21_12830</name>
</gene>
<name>A0A329UM07_9FIRM</name>
<accession>A0A329UM07</accession>
<organism evidence="2 3">
    <name type="scientific">Faecalibacterium prausnitzii</name>
    <dbReference type="NCBI Taxonomy" id="853"/>
    <lineage>
        <taxon>Bacteria</taxon>
        <taxon>Bacillati</taxon>
        <taxon>Bacillota</taxon>
        <taxon>Clostridia</taxon>
        <taxon>Eubacteriales</taxon>
        <taxon>Oscillospiraceae</taxon>
        <taxon>Faecalibacterium</taxon>
    </lineage>
</organism>
<dbReference type="Gene3D" id="2.40.50.230">
    <property type="entry name" value="Gp5 N-terminal domain"/>
    <property type="match status" value="1"/>
</dbReference>
<dbReference type="InterPro" id="IPR037026">
    <property type="entry name" value="Vgr_OB-fold_dom_sf"/>
</dbReference>
<proteinExistence type="predicted"/>